<protein>
    <submittedName>
        <fullName evidence="13">Cytochrome b</fullName>
    </submittedName>
</protein>
<keyword evidence="9" id="KW-1133">Transmembrane helix</keyword>
<comment type="cofactor">
    <cofactor evidence="1">
        <name>heme b</name>
        <dbReference type="ChEBI" id="CHEBI:60344"/>
    </cofactor>
</comment>
<dbReference type="InterPro" id="IPR016174">
    <property type="entry name" value="Di-haem_cyt_TM"/>
</dbReference>
<keyword evidence="4" id="KW-1003">Cell membrane</keyword>
<name>A0A859R044_9HYPH</name>
<geneLocation type="plasmid" evidence="14">
    <name>pemeittgr7c</name>
</geneLocation>
<dbReference type="Proteomes" id="UP000510721">
    <property type="component" value="Plasmid pEmeITTGR7c"/>
</dbReference>
<evidence type="ECO:0000256" key="6">
    <source>
        <dbReference type="ARBA" id="ARBA00022692"/>
    </source>
</evidence>
<dbReference type="GO" id="GO:0022904">
    <property type="term" value="P:respiratory electron transport chain"/>
    <property type="evidence" value="ECO:0007669"/>
    <property type="project" value="InterPro"/>
</dbReference>
<keyword evidence="3" id="KW-0813">Transport</keyword>
<dbReference type="RefSeq" id="WP_180943493.1">
    <property type="nucleotide sequence ID" value="NZ_CP041241.1"/>
</dbReference>
<evidence type="ECO:0000256" key="7">
    <source>
        <dbReference type="ARBA" id="ARBA00022723"/>
    </source>
</evidence>
<dbReference type="GO" id="GO:0020037">
    <property type="term" value="F:heme binding"/>
    <property type="evidence" value="ECO:0007669"/>
    <property type="project" value="TreeGrafter"/>
</dbReference>
<evidence type="ECO:0000313" key="13">
    <source>
        <dbReference type="EMBL" id="QLL65029.1"/>
    </source>
</evidence>
<evidence type="ECO:0000256" key="9">
    <source>
        <dbReference type="ARBA" id="ARBA00022989"/>
    </source>
</evidence>
<keyword evidence="7" id="KW-0479">Metal-binding</keyword>
<dbReference type="SUPFAM" id="SSF81342">
    <property type="entry name" value="Transmembrane di-heme cytochromes"/>
    <property type="match status" value="1"/>
</dbReference>
<dbReference type="InterPro" id="IPR052168">
    <property type="entry name" value="Cytochrome_b561_oxidase"/>
</dbReference>
<evidence type="ECO:0000256" key="12">
    <source>
        <dbReference type="ARBA" id="ARBA00037975"/>
    </source>
</evidence>
<keyword evidence="8" id="KW-0249">Electron transport</keyword>
<dbReference type="KEGG" id="emx:FKV68_27060"/>
<keyword evidence="13" id="KW-0614">Plasmid</keyword>
<proteinExistence type="inferred from homology"/>
<keyword evidence="10" id="KW-0408">Iron</keyword>
<organism evidence="13 14">
    <name type="scientific">Sinorhizobium mexicanum</name>
    <dbReference type="NCBI Taxonomy" id="375549"/>
    <lineage>
        <taxon>Bacteria</taxon>
        <taxon>Pseudomonadati</taxon>
        <taxon>Pseudomonadota</taxon>
        <taxon>Alphaproteobacteria</taxon>
        <taxon>Hyphomicrobiales</taxon>
        <taxon>Rhizobiaceae</taxon>
        <taxon>Sinorhizobium/Ensifer group</taxon>
        <taxon>Sinorhizobium</taxon>
    </lineage>
</organism>
<dbReference type="GO" id="GO:0005886">
    <property type="term" value="C:plasma membrane"/>
    <property type="evidence" value="ECO:0007669"/>
    <property type="project" value="UniProtKB-SubCell"/>
</dbReference>
<gene>
    <name evidence="13" type="ORF">FKV68_27060</name>
</gene>
<dbReference type="GO" id="GO:0009055">
    <property type="term" value="F:electron transfer activity"/>
    <property type="evidence" value="ECO:0007669"/>
    <property type="project" value="InterPro"/>
</dbReference>
<comment type="similarity">
    <text evidence="12">Belongs to the cytochrome b561 family.</text>
</comment>
<evidence type="ECO:0000256" key="11">
    <source>
        <dbReference type="ARBA" id="ARBA00023136"/>
    </source>
</evidence>
<evidence type="ECO:0000256" key="3">
    <source>
        <dbReference type="ARBA" id="ARBA00022448"/>
    </source>
</evidence>
<dbReference type="AlphaFoldDB" id="A0A859R044"/>
<evidence type="ECO:0000256" key="8">
    <source>
        <dbReference type="ARBA" id="ARBA00022982"/>
    </source>
</evidence>
<dbReference type="PANTHER" id="PTHR30529">
    <property type="entry name" value="CYTOCHROME B561"/>
    <property type="match status" value="1"/>
</dbReference>
<evidence type="ECO:0000256" key="2">
    <source>
        <dbReference type="ARBA" id="ARBA00004651"/>
    </source>
</evidence>
<reference evidence="13 14" key="1">
    <citation type="submission" date="2019-06" db="EMBL/GenBank/DDBJ databases">
        <title>Complete genome sequence of Ensifer mexicanus ITTG R7 isolated from nodules of Acacia angustissima (Mill.) Kuntze.</title>
        <authorList>
            <person name="Rincon-Rosales R."/>
            <person name="Rogel M.A."/>
            <person name="Guerrero G."/>
            <person name="Rincon-Molina C.I."/>
            <person name="Lopez-Lopez A."/>
            <person name="Martinez-Romero E."/>
        </authorList>
    </citation>
    <scope>NUCLEOTIDE SEQUENCE [LARGE SCALE GENOMIC DNA]</scope>
    <source>
        <strain evidence="13 14">ITTG R7</strain>
        <plasmid evidence="14">pemeittgr7c</plasmid>
    </source>
</reference>
<dbReference type="Gene3D" id="1.20.950.20">
    <property type="entry name" value="Transmembrane di-heme cytochromes, Chain C"/>
    <property type="match status" value="1"/>
</dbReference>
<dbReference type="Pfam" id="PF01292">
    <property type="entry name" value="Ni_hydr_CYTB"/>
    <property type="match status" value="1"/>
</dbReference>
<evidence type="ECO:0000256" key="1">
    <source>
        <dbReference type="ARBA" id="ARBA00001970"/>
    </source>
</evidence>
<keyword evidence="6" id="KW-0812">Transmembrane</keyword>
<keyword evidence="5" id="KW-0349">Heme</keyword>
<accession>A0A859R044</accession>
<dbReference type="PANTHER" id="PTHR30529:SF7">
    <property type="entry name" value="CYTOCHROME B561 BACTERIAL_NI-HYDROGENASE DOMAIN-CONTAINING PROTEIN"/>
    <property type="match status" value="1"/>
</dbReference>
<evidence type="ECO:0000256" key="4">
    <source>
        <dbReference type="ARBA" id="ARBA00022475"/>
    </source>
</evidence>
<comment type="subcellular location">
    <subcellularLocation>
        <location evidence="2">Cell membrane</location>
        <topology evidence="2">Multi-pass membrane protein</topology>
    </subcellularLocation>
</comment>
<dbReference type="GO" id="GO:0046872">
    <property type="term" value="F:metal ion binding"/>
    <property type="evidence" value="ECO:0007669"/>
    <property type="project" value="UniProtKB-KW"/>
</dbReference>
<sequence>MPLKHANSDTAGDAVGPAEAYDWFAKTLHWGMAAALLGLGLLGYYMSGQPFSLRTFKLFDLHKSLGLIMLGLAALRLLRRWQKGAPEPLTQDAKAWELLLARIVHLALYVLMFAVPILGWIGASASGLPMTWFGLANIPSVTPADKEVQDWAFLLHEWGVWLLLACVGLHAAGALKRHFMLKDETLVRMLPFGWALAARLRR</sequence>
<keyword evidence="11" id="KW-0472">Membrane</keyword>
<dbReference type="InterPro" id="IPR011577">
    <property type="entry name" value="Cyt_b561_bac/Ni-Hgenase"/>
</dbReference>
<evidence type="ECO:0000256" key="10">
    <source>
        <dbReference type="ARBA" id="ARBA00023004"/>
    </source>
</evidence>
<evidence type="ECO:0000313" key="14">
    <source>
        <dbReference type="Proteomes" id="UP000510721"/>
    </source>
</evidence>
<evidence type="ECO:0000256" key="5">
    <source>
        <dbReference type="ARBA" id="ARBA00022617"/>
    </source>
</evidence>
<keyword evidence="14" id="KW-1185">Reference proteome</keyword>
<dbReference type="EMBL" id="CP041241">
    <property type="protein sequence ID" value="QLL65029.1"/>
    <property type="molecule type" value="Genomic_DNA"/>
</dbReference>